<dbReference type="InterPro" id="IPR036909">
    <property type="entry name" value="Cyt_c-like_dom_sf"/>
</dbReference>
<feature type="domain" description="Cytochrome c" evidence="10">
    <location>
        <begin position="241"/>
        <end position="394"/>
    </location>
</feature>
<keyword evidence="6" id="KW-0560">Oxidoreductase</keyword>
<accession>A0A1W1UTD4</accession>
<evidence type="ECO:0000256" key="4">
    <source>
        <dbReference type="ARBA" id="ARBA00022729"/>
    </source>
</evidence>
<dbReference type="Gene3D" id="1.10.760.10">
    <property type="entry name" value="Cytochrome c-like domain"/>
    <property type="match status" value="2"/>
</dbReference>
<dbReference type="SUPFAM" id="SSF46626">
    <property type="entry name" value="Cytochrome c"/>
    <property type="match status" value="2"/>
</dbReference>
<evidence type="ECO:0000256" key="8">
    <source>
        <dbReference type="PIRSR" id="PIRSR000294-1"/>
    </source>
</evidence>
<keyword evidence="11" id="KW-0575">Peroxidase</keyword>
<evidence type="ECO:0000256" key="3">
    <source>
        <dbReference type="ARBA" id="ARBA00022723"/>
    </source>
</evidence>
<gene>
    <name evidence="11" type="ORF">SAMN00790413_05080</name>
</gene>
<dbReference type="InterPro" id="IPR004852">
    <property type="entry name" value="Di-haem_cyt_c_peroxidsae"/>
</dbReference>
<feature type="binding site" description="axial binding residue" evidence="9">
    <location>
        <position position="78"/>
    </location>
    <ligand>
        <name>heme c</name>
        <dbReference type="ChEBI" id="CHEBI:61717"/>
        <label>1</label>
    </ligand>
    <ligandPart>
        <name>Fe</name>
        <dbReference type="ChEBI" id="CHEBI:18248"/>
    </ligandPart>
</feature>
<sequence>MGFVALGGSAVWSAASGPRWTGDERRILQGLSIDRLPPLPPDPSNRVADNSRAVKLGQALFFDSRLSANGKVSCASCHQPVRGFSDALPLGRGVGQTGRRTMTVVGVAYAPFLFWDGRKDSLWAQALGPLESAVEHGGDRTMYARLIARYHRARYEALFGPLPDLTGLPQHAGPVQNLQARASWNGLTRSRQRAVTEVYVNIGKALAAYERRLNPAPSRFDRYVRAVLANDTRVMRTTFTPAEADGLRLFIGRASCVSCHSGPLLTDGDFHNTGIPTAPGLPPDRGRASGAPLVRRDEFNCLSKYSDAPPSECVNLRFLKTDGPELEGQFKVPPLRGVARTAPYMHAGQKATLRDVLEHYNLALSAAVGHSELMPLHLSGQDLDHIEAFMRTLDSPVDAPAALLRDPFARTPATPTPQP</sequence>
<dbReference type="Proteomes" id="UP000192582">
    <property type="component" value="Unassembled WGS sequence"/>
</dbReference>
<proteinExistence type="predicted"/>
<dbReference type="GO" id="GO:0046872">
    <property type="term" value="F:metal ion binding"/>
    <property type="evidence" value="ECO:0007669"/>
    <property type="project" value="UniProtKB-KW"/>
</dbReference>
<dbReference type="GO" id="GO:0020037">
    <property type="term" value="F:heme binding"/>
    <property type="evidence" value="ECO:0007669"/>
    <property type="project" value="InterPro"/>
</dbReference>
<keyword evidence="3 9" id="KW-0479">Metal-binding</keyword>
<keyword evidence="7 9" id="KW-0408">Iron</keyword>
<evidence type="ECO:0000256" key="9">
    <source>
        <dbReference type="PIRSR" id="PIRSR000294-2"/>
    </source>
</evidence>
<dbReference type="InterPro" id="IPR026259">
    <property type="entry name" value="MauG/Cytc_peroxidase"/>
</dbReference>
<dbReference type="InterPro" id="IPR051395">
    <property type="entry name" value="Cytochrome_c_Peroxidase/MauG"/>
</dbReference>
<evidence type="ECO:0000256" key="5">
    <source>
        <dbReference type="ARBA" id="ARBA00022764"/>
    </source>
</evidence>
<feature type="binding site" description="covalent" evidence="8">
    <location>
        <position position="256"/>
    </location>
    <ligand>
        <name>heme c</name>
        <dbReference type="ChEBI" id="CHEBI:61717"/>
        <label>2</label>
    </ligand>
</feature>
<dbReference type="Pfam" id="PF03150">
    <property type="entry name" value="CCP_MauG"/>
    <property type="match status" value="1"/>
</dbReference>
<protein>
    <submittedName>
        <fullName evidence="11">Cytochrome c peroxidase</fullName>
    </submittedName>
</protein>
<dbReference type="AlphaFoldDB" id="A0A1W1UTD4"/>
<dbReference type="GO" id="GO:0004130">
    <property type="term" value="F:cytochrome-c peroxidase activity"/>
    <property type="evidence" value="ECO:0007669"/>
    <property type="project" value="TreeGrafter"/>
</dbReference>
<evidence type="ECO:0000256" key="1">
    <source>
        <dbReference type="ARBA" id="ARBA00004418"/>
    </source>
</evidence>
<evidence type="ECO:0000256" key="2">
    <source>
        <dbReference type="ARBA" id="ARBA00022617"/>
    </source>
</evidence>
<dbReference type="InterPro" id="IPR009056">
    <property type="entry name" value="Cyt_c-like_dom"/>
</dbReference>
<dbReference type="OrthoDB" id="9772811at2"/>
<feature type="binding site" description="axial binding residue" evidence="9">
    <location>
        <position position="260"/>
    </location>
    <ligand>
        <name>heme c</name>
        <dbReference type="ChEBI" id="CHEBI:61717"/>
        <label>2</label>
    </ligand>
    <ligandPart>
        <name>Fe</name>
        <dbReference type="ChEBI" id="CHEBI:18248"/>
    </ligandPart>
</feature>
<evidence type="ECO:0000313" key="11">
    <source>
        <dbReference type="EMBL" id="SMB84316.1"/>
    </source>
</evidence>
<reference evidence="11 12" key="1">
    <citation type="submission" date="2017-04" db="EMBL/GenBank/DDBJ databases">
        <authorList>
            <person name="Afonso C.L."/>
            <person name="Miller P.J."/>
            <person name="Scott M.A."/>
            <person name="Spackman E."/>
            <person name="Goraichik I."/>
            <person name="Dimitrov K.M."/>
            <person name="Suarez D.L."/>
            <person name="Swayne D.E."/>
        </authorList>
    </citation>
    <scope>NUCLEOTIDE SEQUENCE [LARGE SCALE GENOMIC DNA]</scope>
    <source>
        <strain evidence="11 12">KR-140</strain>
    </source>
</reference>
<comment type="subcellular location">
    <subcellularLocation>
        <location evidence="1">Periplasm</location>
    </subcellularLocation>
</comment>
<feature type="binding site" description="covalent" evidence="8">
    <location>
        <position position="259"/>
    </location>
    <ligand>
        <name>heme c</name>
        <dbReference type="ChEBI" id="CHEBI:61717"/>
        <label>2</label>
    </ligand>
</feature>
<keyword evidence="12" id="KW-1185">Reference proteome</keyword>
<dbReference type="PANTHER" id="PTHR30600">
    <property type="entry name" value="CYTOCHROME C PEROXIDASE-RELATED"/>
    <property type="match status" value="1"/>
</dbReference>
<comment type="cofactor">
    <cofactor evidence="8">
        <name>heme</name>
        <dbReference type="ChEBI" id="CHEBI:30413"/>
    </cofactor>
    <text evidence="8">Binds 2 heme groups.</text>
</comment>
<dbReference type="GO" id="GO:0009055">
    <property type="term" value="F:electron transfer activity"/>
    <property type="evidence" value="ECO:0007669"/>
    <property type="project" value="InterPro"/>
</dbReference>
<feature type="binding site" description="covalent" evidence="8">
    <location>
        <position position="77"/>
    </location>
    <ligand>
        <name>heme c</name>
        <dbReference type="ChEBI" id="CHEBI:61717"/>
        <label>1</label>
    </ligand>
</feature>
<evidence type="ECO:0000256" key="7">
    <source>
        <dbReference type="ARBA" id="ARBA00023004"/>
    </source>
</evidence>
<keyword evidence="5" id="KW-0574">Periplasm</keyword>
<evidence type="ECO:0000256" key="6">
    <source>
        <dbReference type="ARBA" id="ARBA00023002"/>
    </source>
</evidence>
<organism evidence="11 12">
    <name type="scientific">Deinococcus hopiensis KR-140</name>
    <dbReference type="NCBI Taxonomy" id="695939"/>
    <lineage>
        <taxon>Bacteria</taxon>
        <taxon>Thermotogati</taxon>
        <taxon>Deinococcota</taxon>
        <taxon>Deinococci</taxon>
        <taxon>Deinococcales</taxon>
        <taxon>Deinococcaceae</taxon>
        <taxon>Deinococcus</taxon>
    </lineage>
</organism>
<feature type="binding site" description="covalent" evidence="8">
    <location>
        <position position="74"/>
    </location>
    <ligand>
        <name>heme c</name>
        <dbReference type="ChEBI" id="CHEBI:61717"/>
        <label>1</label>
    </ligand>
</feature>
<dbReference type="GO" id="GO:0042597">
    <property type="term" value="C:periplasmic space"/>
    <property type="evidence" value="ECO:0007669"/>
    <property type="project" value="UniProtKB-SubCell"/>
</dbReference>
<dbReference type="PROSITE" id="PS51007">
    <property type="entry name" value="CYTC"/>
    <property type="match status" value="1"/>
</dbReference>
<evidence type="ECO:0000313" key="12">
    <source>
        <dbReference type="Proteomes" id="UP000192582"/>
    </source>
</evidence>
<comment type="PTM">
    <text evidence="8">Binds 2 heme groups per subunit.</text>
</comment>
<keyword evidence="4" id="KW-0732">Signal</keyword>
<dbReference type="EMBL" id="FWWU01000007">
    <property type="protein sequence ID" value="SMB84316.1"/>
    <property type="molecule type" value="Genomic_DNA"/>
</dbReference>
<evidence type="ECO:0000259" key="10">
    <source>
        <dbReference type="PROSITE" id="PS51007"/>
    </source>
</evidence>
<name>A0A1W1UTD4_9DEIO</name>
<dbReference type="PIRSF" id="PIRSF000294">
    <property type="entry name" value="Cytochrome-c_peroxidase"/>
    <property type="match status" value="1"/>
</dbReference>
<dbReference type="STRING" id="695939.SAMN00790413_05080"/>
<keyword evidence="2 8" id="KW-0349">Heme</keyword>